<feature type="non-terminal residue" evidence="1">
    <location>
        <position position="1"/>
    </location>
</feature>
<dbReference type="AlphaFoldDB" id="A0A8A1MH15"/>
<proteinExistence type="predicted"/>
<organism evidence="1 2">
    <name type="scientific">Ajellomyces capsulatus</name>
    <name type="common">Darling's disease fungus</name>
    <name type="synonym">Histoplasma capsulatum</name>
    <dbReference type="NCBI Taxonomy" id="5037"/>
    <lineage>
        <taxon>Eukaryota</taxon>
        <taxon>Fungi</taxon>
        <taxon>Dikarya</taxon>
        <taxon>Ascomycota</taxon>
        <taxon>Pezizomycotina</taxon>
        <taxon>Eurotiomycetes</taxon>
        <taxon>Eurotiomycetidae</taxon>
        <taxon>Onygenales</taxon>
        <taxon>Ajellomycetaceae</taxon>
        <taxon>Histoplasma</taxon>
    </lineage>
</organism>
<name>A0A8A1MH15_AJECA</name>
<dbReference type="Proteomes" id="UP000663671">
    <property type="component" value="Chromosome 1"/>
</dbReference>
<gene>
    <name evidence="1" type="ORF">I7I51_00922</name>
</gene>
<reference evidence="1" key="1">
    <citation type="submission" date="2021-01" db="EMBL/GenBank/DDBJ databases">
        <title>Chromosome-level genome assembly of a human fungal pathogen reveals clustering of transcriptionally co-regulated genes.</title>
        <authorList>
            <person name="Voorhies M."/>
            <person name="Cohen S."/>
            <person name="Shea T.P."/>
            <person name="Petrus S."/>
            <person name="Munoz J.F."/>
            <person name="Poplawski S."/>
            <person name="Goldman W.E."/>
            <person name="Michael T."/>
            <person name="Cuomo C.A."/>
            <person name="Sil A."/>
            <person name="Beyhan S."/>
        </authorList>
    </citation>
    <scope>NUCLEOTIDE SEQUENCE</scope>
    <source>
        <strain evidence="1">WU24</strain>
    </source>
</reference>
<evidence type="ECO:0000313" key="2">
    <source>
        <dbReference type="Proteomes" id="UP000663671"/>
    </source>
</evidence>
<protein>
    <submittedName>
        <fullName evidence="1">Pfs domain-containing protein</fullName>
    </submittedName>
</protein>
<dbReference type="OrthoDB" id="1577640at2759"/>
<accession>A0A8A1MH15</accession>
<dbReference type="VEuPathDB" id="FungiDB:I7I51_00922"/>
<evidence type="ECO:0000313" key="1">
    <source>
        <dbReference type="EMBL" id="QSS63862.1"/>
    </source>
</evidence>
<dbReference type="EMBL" id="CP069114">
    <property type="protein sequence ID" value="QSS63862.1"/>
    <property type="molecule type" value="Genomic_DNA"/>
</dbReference>
<sequence>PLQPSKQREQQPLIRSTLVQTPSQVMSSIMDRAKYTVGWIALLPLELAAAKGMLEGANTML</sequence>